<evidence type="ECO:0000313" key="3">
    <source>
        <dbReference type="Proteomes" id="UP000199301"/>
    </source>
</evidence>
<dbReference type="PROSITE" id="PS51482">
    <property type="entry name" value="DEGV"/>
    <property type="match status" value="1"/>
</dbReference>
<keyword evidence="3" id="KW-1185">Reference proteome</keyword>
<dbReference type="PANTHER" id="PTHR33434:SF2">
    <property type="entry name" value="FATTY ACID-BINDING PROTEIN TM_1468"/>
    <property type="match status" value="1"/>
</dbReference>
<protein>
    <submittedName>
        <fullName evidence="2">EDD domain protein, DegV family</fullName>
    </submittedName>
</protein>
<evidence type="ECO:0000256" key="1">
    <source>
        <dbReference type="ARBA" id="ARBA00023121"/>
    </source>
</evidence>
<dbReference type="STRING" id="995062.SAMN04489718_2214"/>
<keyword evidence="1" id="KW-0446">Lipid-binding</keyword>
<dbReference type="Gene3D" id="3.30.1180.10">
    <property type="match status" value="1"/>
</dbReference>
<dbReference type="RefSeq" id="WP_092523584.1">
    <property type="nucleotide sequence ID" value="NZ_FNKO01000002.1"/>
</dbReference>
<dbReference type="GO" id="GO:0008289">
    <property type="term" value="F:lipid binding"/>
    <property type="evidence" value="ECO:0007669"/>
    <property type="project" value="UniProtKB-KW"/>
</dbReference>
<dbReference type="Proteomes" id="UP000199301">
    <property type="component" value="Unassembled WGS sequence"/>
</dbReference>
<dbReference type="OrthoDB" id="9760324at2"/>
<name>A0A1H1DSU5_9ACTN</name>
<dbReference type="PANTHER" id="PTHR33434">
    <property type="entry name" value="DEGV DOMAIN-CONTAINING PROTEIN DR_1986-RELATED"/>
    <property type="match status" value="1"/>
</dbReference>
<dbReference type="AlphaFoldDB" id="A0A1H1DSU5"/>
<dbReference type="InterPro" id="IPR003797">
    <property type="entry name" value="DegV"/>
</dbReference>
<reference evidence="3" key="1">
    <citation type="submission" date="2016-10" db="EMBL/GenBank/DDBJ databases">
        <authorList>
            <person name="Varghese N."/>
            <person name="Submissions S."/>
        </authorList>
    </citation>
    <scope>NUCLEOTIDE SEQUENCE [LARGE SCALE GENOMIC DNA]</scope>
    <source>
        <strain evidence="3">DSM 45459</strain>
    </source>
</reference>
<gene>
    <name evidence="2" type="ORF">SAMN04489718_2214</name>
</gene>
<dbReference type="Pfam" id="PF02645">
    <property type="entry name" value="DegV"/>
    <property type="match status" value="1"/>
</dbReference>
<sequence>MNQRVAIVTDSTASIPAHLVERLGISVVQLELTVGEESNDERRVPHDQLAEAMRSGQRVATAAPPPPAFFWNYSDAISEGVEAVISAHISTGLSQTCASARTAAAEFDTPIHVVDSSTCCLGLGYAVIAAAETAAAGADVRTVLDVLNHRLGGSSETVYVDTLEHLRRGGRIGAAKAGLGSALSLKPVLGLREGALTRVGQAVGTERAVRKAVDVAARNAGTRRVNIAAEHFQAEQRASAALEELRNRVETANEPILAESSAAIGAHTGPGSVVLSVTPA</sequence>
<evidence type="ECO:0000313" key="2">
    <source>
        <dbReference type="EMBL" id="SDQ79430.1"/>
    </source>
</evidence>
<dbReference type="SUPFAM" id="SSF82549">
    <property type="entry name" value="DAK1/DegV-like"/>
    <property type="match status" value="1"/>
</dbReference>
<dbReference type="InterPro" id="IPR050270">
    <property type="entry name" value="DegV_domain_contain"/>
</dbReference>
<dbReference type="Gene3D" id="3.40.50.10170">
    <property type="match status" value="1"/>
</dbReference>
<organism evidence="2 3">
    <name type="scientific">Actinopolyspora saharensis</name>
    <dbReference type="NCBI Taxonomy" id="995062"/>
    <lineage>
        <taxon>Bacteria</taxon>
        <taxon>Bacillati</taxon>
        <taxon>Actinomycetota</taxon>
        <taxon>Actinomycetes</taxon>
        <taxon>Actinopolysporales</taxon>
        <taxon>Actinopolysporaceae</taxon>
        <taxon>Actinopolyspora</taxon>
    </lineage>
</organism>
<dbReference type="InterPro" id="IPR043168">
    <property type="entry name" value="DegV_C"/>
</dbReference>
<dbReference type="EMBL" id="FNKO01000002">
    <property type="protein sequence ID" value="SDQ79430.1"/>
    <property type="molecule type" value="Genomic_DNA"/>
</dbReference>
<dbReference type="NCBIfam" id="TIGR00762">
    <property type="entry name" value="DegV"/>
    <property type="match status" value="1"/>
</dbReference>
<accession>A0A1H1DSU5</accession>
<proteinExistence type="predicted"/>